<dbReference type="InterPro" id="IPR001584">
    <property type="entry name" value="Integrase_cat-core"/>
</dbReference>
<dbReference type="Proteomes" id="UP000694548">
    <property type="component" value="Chromosome sgr11"/>
</dbReference>
<proteinExistence type="predicted"/>
<feature type="domain" description="Integrase catalytic" evidence="1">
    <location>
        <begin position="34"/>
        <end position="193"/>
    </location>
</feature>
<reference evidence="2" key="1">
    <citation type="submission" date="2014-08" db="EMBL/GenBank/DDBJ databases">
        <authorList>
            <person name="Senf B."/>
            <person name="Petzold A."/>
            <person name="Downie B.R."/>
            <person name="Koch P."/>
            <person name="Platzer M."/>
        </authorList>
    </citation>
    <scope>NUCLEOTIDE SEQUENCE [LARGE SCALE GENOMIC DNA]</scope>
    <source>
        <strain evidence="2">GRZ</strain>
    </source>
</reference>
<organism evidence="2 3">
    <name type="scientific">Nothobranchius furzeri</name>
    <name type="common">Turquoise killifish</name>
    <dbReference type="NCBI Taxonomy" id="105023"/>
    <lineage>
        <taxon>Eukaryota</taxon>
        <taxon>Metazoa</taxon>
        <taxon>Chordata</taxon>
        <taxon>Craniata</taxon>
        <taxon>Vertebrata</taxon>
        <taxon>Euteleostomi</taxon>
        <taxon>Actinopterygii</taxon>
        <taxon>Neopterygii</taxon>
        <taxon>Teleostei</taxon>
        <taxon>Neoteleostei</taxon>
        <taxon>Acanthomorphata</taxon>
        <taxon>Ovalentaria</taxon>
        <taxon>Atherinomorphae</taxon>
        <taxon>Cyprinodontiformes</taxon>
        <taxon>Nothobranchiidae</taxon>
        <taxon>Nothobranchius</taxon>
    </lineage>
</organism>
<evidence type="ECO:0000259" key="1">
    <source>
        <dbReference type="PROSITE" id="PS50994"/>
    </source>
</evidence>
<keyword evidence="3" id="KW-1185">Reference proteome</keyword>
<name>A0A8C6W0T4_NOTFU</name>
<dbReference type="SUPFAM" id="SSF53098">
    <property type="entry name" value="Ribonuclease H-like"/>
    <property type="match status" value="1"/>
</dbReference>
<dbReference type="Pfam" id="PF00665">
    <property type="entry name" value="rve"/>
    <property type="match status" value="1"/>
</dbReference>
<sequence>MVKDTKEYVLSCTSCAQAKASHRPPAGLLRPLPIPKHPWSHTSMDFITGLSPSNSYKVIITIVDRFSKMVHLVPLKKLLTSSTMADMLACEVFQLHGLPRILSLTGGPQFVYRLWRSFCTHLGIQVSLSSGFRPQTGRQTERLNQEVETKLCLLCQDNATTWSRNLPWVEHVINSLPSTATRVSPSFAMFSYQPPVFSVQEVIASTPSAHASALWRHRAWWAATWCLLQASTIYARAANRRCNPAPPYRVGQRVWLSTVDVPLRVDCWKMAPCFISPFPIAKVFNPCGCPPPSAPCSADPPVLPCLQDQACTALCPWAHLQAPSPHPACGWTPSLVCGAGPALPSSGQWAPVPCRVGGIWP</sequence>
<dbReference type="InterPro" id="IPR050951">
    <property type="entry name" value="Retrovirus_Pol_polyprotein"/>
</dbReference>
<dbReference type="PANTHER" id="PTHR37984:SF15">
    <property type="entry name" value="INTEGRASE CATALYTIC DOMAIN-CONTAINING PROTEIN"/>
    <property type="match status" value="1"/>
</dbReference>
<protein>
    <recommendedName>
        <fullName evidence="1">Integrase catalytic domain-containing protein</fullName>
    </recommendedName>
</protein>
<accession>A0A8C6W0T4</accession>
<dbReference type="Gene3D" id="3.30.420.10">
    <property type="entry name" value="Ribonuclease H-like superfamily/Ribonuclease H"/>
    <property type="match status" value="1"/>
</dbReference>
<dbReference type="PANTHER" id="PTHR37984">
    <property type="entry name" value="PROTEIN CBG26694"/>
    <property type="match status" value="1"/>
</dbReference>
<evidence type="ECO:0000313" key="2">
    <source>
        <dbReference type="Ensembl" id="ENSNFUP00015054002.1"/>
    </source>
</evidence>
<evidence type="ECO:0000313" key="3">
    <source>
        <dbReference type="Proteomes" id="UP000694548"/>
    </source>
</evidence>
<dbReference type="InterPro" id="IPR012337">
    <property type="entry name" value="RNaseH-like_sf"/>
</dbReference>
<dbReference type="GeneTree" id="ENSGT01050000246347"/>
<dbReference type="GO" id="GO:0015074">
    <property type="term" value="P:DNA integration"/>
    <property type="evidence" value="ECO:0007669"/>
    <property type="project" value="InterPro"/>
</dbReference>
<reference evidence="2" key="2">
    <citation type="submission" date="2025-08" db="UniProtKB">
        <authorList>
            <consortium name="Ensembl"/>
        </authorList>
    </citation>
    <scope>IDENTIFICATION</scope>
</reference>
<dbReference type="Ensembl" id="ENSNFUT00015056287.1">
    <property type="protein sequence ID" value="ENSNFUP00015054002.1"/>
    <property type="gene ID" value="ENSNFUG00015025068.1"/>
</dbReference>
<reference evidence="2" key="3">
    <citation type="submission" date="2025-09" db="UniProtKB">
        <authorList>
            <consortium name="Ensembl"/>
        </authorList>
    </citation>
    <scope>IDENTIFICATION</scope>
</reference>
<dbReference type="PROSITE" id="PS50994">
    <property type="entry name" value="INTEGRASE"/>
    <property type="match status" value="1"/>
</dbReference>
<dbReference type="InterPro" id="IPR036397">
    <property type="entry name" value="RNaseH_sf"/>
</dbReference>
<dbReference type="AlphaFoldDB" id="A0A8C6W0T4"/>
<dbReference type="GO" id="GO:0003676">
    <property type="term" value="F:nucleic acid binding"/>
    <property type="evidence" value="ECO:0007669"/>
    <property type="project" value="InterPro"/>
</dbReference>